<dbReference type="Pfam" id="PF00899">
    <property type="entry name" value="ThiF"/>
    <property type="match status" value="1"/>
</dbReference>
<evidence type="ECO:0000256" key="5">
    <source>
        <dbReference type="ARBA" id="ARBA00023006"/>
    </source>
</evidence>
<keyword evidence="4 7" id="KW-0653">Protein transport</keyword>
<dbReference type="Pfam" id="PF16420">
    <property type="entry name" value="ATG7_N"/>
    <property type="match status" value="1"/>
</dbReference>
<dbReference type="InterPro" id="IPR000594">
    <property type="entry name" value="ThiF_NAD_FAD-bd"/>
</dbReference>
<dbReference type="GO" id="GO:0000045">
    <property type="term" value="P:autophagosome assembly"/>
    <property type="evidence" value="ECO:0007669"/>
    <property type="project" value="TreeGrafter"/>
</dbReference>
<keyword evidence="5 7" id="KW-0072">Autophagy</keyword>
<dbReference type="Proteomes" id="UP000078492">
    <property type="component" value="Unassembled WGS sequence"/>
</dbReference>
<comment type="subcellular location">
    <subcellularLocation>
        <location evidence="7">Cytoplasm</location>
    </subcellularLocation>
    <subcellularLocation>
        <location evidence="7">Preautophagosomal structure</location>
    </subcellularLocation>
</comment>
<dbReference type="KEGG" id="tcz:108764272"/>
<dbReference type="InterPro" id="IPR042523">
    <property type="entry name" value="Atg7_N_2"/>
</dbReference>
<reference evidence="10 11" key="1">
    <citation type="submission" date="2015-09" db="EMBL/GenBank/DDBJ databases">
        <title>Trachymyrmex cornetzi WGS genome.</title>
        <authorList>
            <person name="Nygaard S."/>
            <person name="Hu H."/>
            <person name="Boomsma J."/>
            <person name="Zhang G."/>
        </authorList>
    </citation>
    <scope>NUCLEOTIDE SEQUENCE [LARGE SCALE GENOMIC DNA]</scope>
    <source>
        <strain evidence="10">Tcor2-1</strain>
        <tissue evidence="10">Whole body</tissue>
    </source>
</reference>
<dbReference type="STRING" id="471704.A0A151J2T0"/>
<keyword evidence="7" id="KW-0833">Ubl conjugation pathway</keyword>
<dbReference type="FunFam" id="3.40.50.720:FF:000243">
    <property type="entry name" value="Ubiquitin-like modifier-activating enzyme ATG7"/>
    <property type="match status" value="1"/>
</dbReference>
<dbReference type="SUPFAM" id="SSF69572">
    <property type="entry name" value="Activating enzymes of the ubiquitin-like proteins"/>
    <property type="match status" value="1"/>
</dbReference>
<feature type="domain" description="Ubiquitin-like modifier-activating enzyme Atg7 N-terminal" evidence="9">
    <location>
        <begin position="6"/>
        <end position="327"/>
    </location>
</feature>
<accession>A0A151J2T0</accession>
<dbReference type="Gene3D" id="3.40.140.70">
    <property type="entry name" value="Ubiquitin-like modifier-activating enzyme ATG7 N-terminal domain"/>
    <property type="match status" value="1"/>
</dbReference>
<dbReference type="GO" id="GO:0034727">
    <property type="term" value="P:piecemeal microautophagy of the nucleus"/>
    <property type="evidence" value="ECO:0007669"/>
    <property type="project" value="TreeGrafter"/>
</dbReference>
<dbReference type="InterPro" id="IPR006285">
    <property type="entry name" value="Atg7"/>
</dbReference>
<dbReference type="InterPro" id="IPR042522">
    <property type="entry name" value="Atg7_N_1"/>
</dbReference>
<dbReference type="AlphaFoldDB" id="A0A151J2T0"/>
<feature type="active site" description="Glycyl thioester intermediate" evidence="6">
    <location>
        <position position="558"/>
    </location>
</feature>
<evidence type="ECO:0000259" key="8">
    <source>
        <dbReference type="Pfam" id="PF00899"/>
    </source>
</evidence>
<evidence type="ECO:0000256" key="4">
    <source>
        <dbReference type="ARBA" id="ARBA00022927"/>
    </source>
</evidence>
<dbReference type="Gene3D" id="3.40.140.100">
    <property type="entry name" value="Ubiquitin-like modifier-activating enzyme ATG7 C-terminal domain"/>
    <property type="match status" value="1"/>
</dbReference>
<protein>
    <recommendedName>
        <fullName evidence="2 7">Ubiquitin-like modifier-activating enzyme ATG7</fullName>
    </recommendedName>
    <alternativeName>
        <fullName evidence="7">Autophagy-related protein 7</fullName>
    </alternativeName>
</protein>
<dbReference type="NCBIfam" id="TIGR01381">
    <property type="entry name" value="E1_like_apg7"/>
    <property type="match status" value="1"/>
</dbReference>
<dbReference type="InterPro" id="IPR045886">
    <property type="entry name" value="ThiF/MoeB/HesA"/>
</dbReference>
<name>A0A151J2T0_9HYME</name>
<dbReference type="GO" id="GO:0015031">
    <property type="term" value="P:protein transport"/>
    <property type="evidence" value="ECO:0007669"/>
    <property type="project" value="UniProtKB-UniRule"/>
</dbReference>
<comment type="subunit">
    <text evidence="7">Homodimer.</text>
</comment>
<evidence type="ECO:0000313" key="11">
    <source>
        <dbReference type="Proteomes" id="UP000078492"/>
    </source>
</evidence>
<dbReference type="GO" id="GO:0019779">
    <property type="term" value="F:Atg8 activating enzyme activity"/>
    <property type="evidence" value="ECO:0007669"/>
    <property type="project" value="TreeGrafter"/>
</dbReference>
<dbReference type="InterPro" id="IPR035985">
    <property type="entry name" value="Ubiquitin-activating_enz"/>
</dbReference>
<keyword evidence="11" id="KW-1185">Reference proteome</keyword>
<dbReference type="OrthoDB" id="338614at2759"/>
<dbReference type="GO" id="GO:0000422">
    <property type="term" value="P:autophagy of mitochondrion"/>
    <property type="evidence" value="ECO:0007669"/>
    <property type="project" value="TreeGrafter"/>
</dbReference>
<dbReference type="PANTHER" id="PTHR10953">
    <property type="entry name" value="UBIQUITIN-ACTIVATING ENZYME E1"/>
    <property type="match status" value="1"/>
</dbReference>
<evidence type="ECO:0000256" key="6">
    <source>
        <dbReference type="PIRSR" id="PIRSR606285-1"/>
    </source>
</evidence>
<gene>
    <name evidence="10" type="ORF">ALC57_11422</name>
</gene>
<dbReference type="GO" id="GO:0032446">
    <property type="term" value="P:protein modification by small protein conjugation"/>
    <property type="evidence" value="ECO:0007669"/>
    <property type="project" value="TreeGrafter"/>
</dbReference>
<evidence type="ECO:0000256" key="3">
    <source>
        <dbReference type="ARBA" id="ARBA00022448"/>
    </source>
</evidence>
<dbReference type="EMBL" id="KQ980368">
    <property type="protein sequence ID" value="KYN16340.1"/>
    <property type="molecule type" value="Genomic_DNA"/>
</dbReference>
<feature type="domain" description="THIF-type NAD/FAD binding fold" evidence="8">
    <location>
        <begin position="343"/>
        <end position="592"/>
    </location>
</feature>
<keyword evidence="7" id="KW-0963">Cytoplasm</keyword>
<organism evidence="10 11">
    <name type="scientific">Trachymyrmex cornetzi</name>
    <dbReference type="NCBI Taxonomy" id="471704"/>
    <lineage>
        <taxon>Eukaryota</taxon>
        <taxon>Metazoa</taxon>
        <taxon>Ecdysozoa</taxon>
        <taxon>Arthropoda</taxon>
        <taxon>Hexapoda</taxon>
        <taxon>Insecta</taxon>
        <taxon>Pterygota</taxon>
        <taxon>Neoptera</taxon>
        <taxon>Endopterygota</taxon>
        <taxon>Hymenoptera</taxon>
        <taxon>Apocrita</taxon>
        <taxon>Aculeata</taxon>
        <taxon>Formicoidea</taxon>
        <taxon>Formicidae</taxon>
        <taxon>Myrmicinae</taxon>
        <taxon>Trachymyrmex</taxon>
    </lineage>
</organism>
<evidence type="ECO:0000259" key="9">
    <source>
        <dbReference type="Pfam" id="PF16420"/>
    </source>
</evidence>
<keyword evidence="3 7" id="KW-0813">Transport</keyword>
<sequence>MFETVRFTKLKTATNPTFWAKFAELKIDKLKLDEKAKIHVWGSFALQPMDEGRTNPLILDCTSFNENLETTSHNAGVACCGYMINTNTYEAFRQINPEKFIDTMGKSIIDSIRDGTALQEPSRLSIFLIFAYSDLKKYKFHYWAAHPTPFSFPETYSVVPTKFASGEFTSSQIDKLRANFLQLDARSRNFFTVFVSGKDDLNVDSLLKGVEYIKLNVSSKEDSEQAKEEVYFAFYDPCASAEPGWPLRNLLCLLLWHCPTYCFTRDIKVLSVRSDKMQTAVIFTLRIKEDKDMETMRETISEGHLVGWEANVNGKMGPNIADLSNIMDPTKLSDRAINLNLKLMKWRLVSDLDLEKISGLRCLLLGAGTLGCSVARVLLGWGINNMTLVDNSTVSHSNTVRQSLYTHEDAVQRRHKAHAAKDALLRIRPNMNVEGVILHIPMPGHVVGQSMMETTREAVSKLQELVNNHDVVFLLLDSREARWLPTLLCAATNKIAINAALGFDSYTVQRHGTRDLSDSVSPNLTVQNPAGHDLGCYFCNDVTQPGNSQTDRTLDQQCTVSRPGLSQIAAGLAVELLMAITQHFQGISARALMNNDRDDCRENVDNPLIGLLGGVPHTIRGSLWGHEMKLTVTHRSPFCTACSTPLIKEYQHRGFAFVLDACNTPNYLEKLSGLEEILKRPDLDELCYTMDSSSEDEES</sequence>
<evidence type="ECO:0000256" key="7">
    <source>
        <dbReference type="RuleBase" id="RU366022"/>
    </source>
</evidence>
<evidence type="ECO:0000313" key="10">
    <source>
        <dbReference type="EMBL" id="KYN16340.1"/>
    </source>
</evidence>
<comment type="similarity">
    <text evidence="1 7">Belongs to the ATG7 family.</text>
</comment>
<dbReference type="GO" id="GO:0006995">
    <property type="term" value="P:cellular response to nitrogen starvation"/>
    <property type="evidence" value="ECO:0007669"/>
    <property type="project" value="TreeGrafter"/>
</dbReference>
<dbReference type="GO" id="GO:0000407">
    <property type="term" value="C:phagophore assembly site"/>
    <property type="evidence" value="ECO:0007669"/>
    <property type="project" value="UniProtKB-SubCell"/>
</dbReference>
<proteinExistence type="inferred from homology"/>
<dbReference type="PANTHER" id="PTHR10953:SF3">
    <property type="entry name" value="UBIQUITIN-LIKE MODIFIER-ACTIVATING ENZYME ATG7"/>
    <property type="match status" value="1"/>
</dbReference>
<comment type="function">
    <text evidence="7">E1-like activating enzyme involved in the 2 ubiquitin-like systems required for autophagy.</text>
</comment>
<evidence type="ECO:0000256" key="1">
    <source>
        <dbReference type="ARBA" id="ARBA00010931"/>
    </source>
</evidence>
<evidence type="ECO:0000256" key="2">
    <source>
        <dbReference type="ARBA" id="ARBA00017647"/>
    </source>
</evidence>
<dbReference type="GO" id="GO:0019778">
    <property type="term" value="F:Atg12 activating enzyme activity"/>
    <property type="evidence" value="ECO:0007669"/>
    <property type="project" value="TreeGrafter"/>
</dbReference>
<dbReference type="InterPro" id="IPR032197">
    <property type="entry name" value="Atg7_N"/>
</dbReference>
<dbReference type="Gene3D" id="3.40.50.720">
    <property type="entry name" value="NAD(P)-binding Rossmann-like Domain"/>
    <property type="match status" value="1"/>
</dbReference>